<dbReference type="EMBL" id="CAADRA010005474">
    <property type="protein sequence ID" value="VFT90297.1"/>
    <property type="molecule type" value="Genomic_DNA"/>
</dbReference>
<feature type="region of interest" description="Disordered" evidence="1">
    <location>
        <begin position="378"/>
        <end position="415"/>
    </location>
</feature>
<protein>
    <submittedName>
        <fullName evidence="4">Aste57867_13459 protein</fullName>
    </submittedName>
</protein>
<feature type="chain" id="PRO_5036116257" evidence="2">
    <location>
        <begin position="21"/>
        <end position="415"/>
    </location>
</feature>
<proteinExistence type="predicted"/>
<evidence type="ECO:0000313" key="3">
    <source>
        <dbReference type="EMBL" id="KAF0695748.1"/>
    </source>
</evidence>
<organism evidence="4 5">
    <name type="scientific">Aphanomyces stellatus</name>
    <dbReference type="NCBI Taxonomy" id="120398"/>
    <lineage>
        <taxon>Eukaryota</taxon>
        <taxon>Sar</taxon>
        <taxon>Stramenopiles</taxon>
        <taxon>Oomycota</taxon>
        <taxon>Saprolegniomycetes</taxon>
        <taxon>Saprolegniales</taxon>
        <taxon>Verrucalvaceae</taxon>
        <taxon>Aphanomyces</taxon>
    </lineage>
</organism>
<dbReference type="Proteomes" id="UP000332933">
    <property type="component" value="Unassembled WGS sequence"/>
</dbReference>
<dbReference type="AlphaFoldDB" id="A0A485KYX7"/>
<keyword evidence="5" id="KW-1185">Reference proteome</keyword>
<evidence type="ECO:0000256" key="2">
    <source>
        <dbReference type="SAM" id="SignalP"/>
    </source>
</evidence>
<evidence type="ECO:0000313" key="5">
    <source>
        <dbReference type="Proteomes" id="UP000332933"/>
    </source>
</evidence>
<keyword evidence="2" id="KW-0732">Signal</keyword>
<sequence>MKVVALSLLVGSFLASASVATISVCGDATFHVLEGPLCGGNGLFPTGRVCPQARSVASSNCNATFASWNSLSGTCVAGEDAVCMKLATGSWGCVFPSSGCAHVALSKKGRNAMPIVCDLADTTSITNNLWAYSEDDASSVAPPLADTPAQWFQANRAQVTFDVGCLNGATSDASCQQSVACTSQLHHAKSFATNGDDWNFCCPRYDDSDNTNAKLALADSSTSDHAPQHNECELNDNDTVFNHDNHNTRNNSNNNYYSDPDSHTLSNHSYSYPHNINNLTLPYHNYSYPHNNDNLTLPNHDYSNPHNNNNLTLPYHDYIYPHNINNLTLPYHDYSYPHNNDNLTLPNHDYSNPHNNNNLTLPYHDYIYPHNNDNLTLPNHDYSYPHNNDNASLPKHNYRHTHNNNSHTLSNHNYS</sequence>
<evidence type="ECO:0000313" key="4">
    <source>
        <dbReference type="EMBL" id="VFT90297.1"/>
    </source>
</evidence>
<evidence type="ECO:0000256" key="1">
    <source>
        <dbReference type="SAM" id="MobiDB-lite"/>
    </source>
</evidence>
<reference evidence="4 5" key="1">
    <citation type="submission" date="2019-03" db="EMBL/GenBank/DDBJ databases">
        <authorList>
            <person name="Gaulin E."/>
            <person name="Dumas B."/>
        </authorList>
    </citation>
    <scope>NUCLEOTIDE SEQUENCE [LARGE SCALE GENOMIC DNA]</scope>
    <source>
        <strain evidence="4">CBS 568.67</strain>
    </source>
</reference>
<feature type="compositionally biased region" description="Low complexity" evidence="1">
    <location>
        <begin position="403"/>
        <end position="415"/>
    </location>
</feature>
<dbReference type="OrthoDB" id="102553at2759"/>
<reference evidence="3" key="2">
    <citation type="submission" date="2019-06" db="EMBL/GenBank/DDBJ databases">
        <title>Genomics analysis of Aphanomyces spp. identifies a new class of oomycete effector associated with host adaptation.</title>
        <authorList>
            <person name="Gaulin E."/>
        </authorList>
    </citation>
    <scope>NUCLEOTIDE SEQUENCE</scope>
    <source>
        <strain evidence="3">CBS 578.67</strain>
    </source>
</reference>
<name>A0A485KYX7_9STRA</name>
<dbReference type="EMBL" id="VJMH01005453">
    <property type="protein sequence ID" value="KAF0695748.1"/>
    <property type="molecule type" value="Genomic_DNA"/>
</dbReference>
<feature type="signal peptide" evidence="2">
    <location>
        <begin position="1"/>
        <end position="20"/>
    </location>
</feature>
<accession>A0A485KYX7</accession>
<gene>
    <name evidence="4" type="primary">Aste57867_13459</name>
    <name evidence="3" type="ORF">As57867_013409</name>
    <name evidence="4" type="ORF">ASTE57867_13459</name>
</gene>